<evidence type="ECO:0000256" key="1">
    <source>
        <dbReference type="SAM" id="MobiDB-lite"/>
    </source>
</evidence>
<evidence type="ECO:0000313" key="3">
    <source>
        <dbReference type="EMBL" id="KAF7283994.1"/>
    </source>
</evidence>
<gene>
    <name evidence="3" type="ORF">GWI33_022811</name>
</gene>
<accession>A0A834MMF0</accession>
<evidence type="ECO:0000313" key="4">
    <source>
        <dbReference type="Proteomes" id="UP000625711"/>
    </source>
</evidence>
<evidence type="ECO:0000256" key="2">
    <source>
        <dbReference type="SAM" id="SignalP"/>
    </source>
</evidence>
<organism evidence="3 4">
    <name type="scientific">Rhynchophorus ferrugineus</name>
    <name type="common">Red palm weevil</name>
    <name type="synonym">Curculio ferrugineus</name>
    <dbReference type="NCBI Taxonomy" id="354439"/>
    <lineage>
        <taxon>Eukaryota</taxon>
        <taxon>Metazoa</taxon>
        <taxon>Ecdysozoa</taxon>
        <taxon>Arthropoda</taxon>
        <taxon>Hexapoda</taxon>
        <taxon>Insecta</taxon>
        <taxon>Pterygota</taxon>
        <taxon>Neoptera</taxon>
        <taxon>Endopterygota</taxon>
        <taxon>Coleoptera</taxon>
        <taxon>Polyphaga</taxon>
        <taxon>Cucujiformia</taxon>
        <taxon>Curculionidae</taxon>
        <taxon>Dryophthorinae</taxon>
        <taxon>Rhynchophorus</taxon>
    </lineage>
</organism>
<feature type="chain" id="PRO_5032861033" description="WAP domain-containing protein" evidence="2">
    <location>
        <begin position="22"/>
        <end position="284"/>
    </location>
</feature>
<reference evidence="3" key="1">
    <citation type="submission" date="2020-08" db="EMBL/GenBank/DDBJ databases">
        <title>Genome sequencing and assembly of the red palm weevil Rhynchophorus ferrugineus.</title>
        <authorList>
            <person name="Dias G.B."/>
            <person name="Bergman C.M."/>
            <person name="Manee M."/>
        </authorList>
    </citation>
    <scope>NUCLEOTIDE SEQUENCE</scope>
    <source>
        <strain evidence="3">AA-2017</strain>
        <tissue evidence="3">Whole larva</tissue>
    </source>
</reference>
<dbReference type="EMBL" id="JAACXV010000085">
    <property type="protein sequence ID" value="KAF7283994.1"/>
    <property type="molecule type" value="Genomic_DNA"/>
</dbReference>
<feature type="region of interest" description="Disordered" evidence="1">
    <location>
        <begin position="43"/>
        <end position="71"/>
    </location>
</feature>
<dbReference type="OrthoDB" id="8182951at2759"/>
<proteinExistence type="predicted"/>
<evidence type="ECO:0008006" key="5">
    <source>
        <dbReference type="Google" id="ProtNLM"/>
    </source>
</evidence>
<feature type="compositionally biased region" description="Basic and acidic residues" evidence="1">
    <location>
        <begin position="43"/>
        <end position="69"/>
    </location>
</feature>
<keyword evidence="4" id="KW-1185">Reference proteome</keyword>
<feature type="signal peptide" evidence="2">
    <location>
        <begin position="1"/>
        <end position="21"/>
    </location>
</feature>
<keyword evidence="2" id="KW-0732">Signal</keyword>
<dbReference type="Proteomes" id="UP000625711">
    <property type="component" value="Unassembled WGS sequence"/>
</dbReference>
<comment type="caution">
    <text evidence="3">The sequence shown here is derived from an EMBL/GenBank/DDBJ whole genome shotgun (WGS) entry which is preliminary data.</text>
</comment>
<dbReference type="AlphaFoldDB" id="A0A834MMF0"/>
<sequence>MKTNDLVLIFYVFLVIFEVESQERITIYSSAEKNSLDFNQDVKTKETENKTDSVKKEDRSKLKEPETTKNKLKGHHIKIEPSQILAPYVCPSKNAPKPFFSFPCASTQNCGFLGRDMLCCQSRCLKGIIPPKTEPRHEPLLFGIIQRKCPENPLAELSDIQECFTDDECSPRICCGETLQNGEKARYCRTPIPVWDTLPLPSPVLEPLKTLTGYMQCTPAPPSYLDLHPKSCQNPLDCFPNLCCQEKGKKYCRPPRRSLLALVADVGQKIIPEDAARKFIERIS</sequence>
<name>A0A834MMF0_RHYFE</name>
<protein>
    <recommendedName>
        <fullName evidence="5">WAP domain-containing protein</fullName>
    </recommendedName>
</protein>